<keyword evidence="1" id="KW-0723">Serine/threonine-protein kinase</keyword>
<keyword evidence="5" id="KW-0067">ATP-binding</keyword>
<proteinExistence type="predicted"/>
<comment type="caution">
    <text evidence="8">The sequence shown here is derived from an EMBL/GenBank/DDBJ whole genome shotgun (WGS) entry which is preliminary data.</text>
</comment>
<gene>
    <name evidence="8" type="ORF">CTEN210_00335</name>
</gene>
<reference evidence="8 9" key="1">
    <citation type="journal article" date="2021" name="Sci. Rep.">
        <title>The genome of the diatom Chaetoceros tenuissimus carries an ancient integrated fragment of an extant virus.</title>
        <authorList>
            <person name="Hongo Y."/>
            <person name="Kimura K."/>
            <person name="Takaki Y."/>
            <person name="Yoshida Y."/>
            <person name="Baba S."/>
            <person name="Kobayashi G."/>
            <person name="Nagasaki K."/>
            <person name="Hano T."/>
            <person name="Tomaru Y."/>
        </authorList>
    </citation>
    <scope>NUCLEOTIDE SEQUENCE [LARGE SCALE GENOMIC DNA]</scope>
    <source>
        <strain evidence="8 9">NIES-3715</strain>
    </source>
</reference>
<dbReference type="Gene3D" id="3.30.200.20">
    <property type="entry name" value="Phosphorylase Kinase, domain 1"/>
    <property type="match status" value="1"/>
</dbReference>
<feature type="domain" description="Protein kinase" evidence="7">
    <location>
        <begin position="16"/>
        <end position="436"/>
    </location>
</feature>
<dbReference type="GO" id="GO:0005524">
    <property type="term" value="F:ATP binding"/>
    <property type="evidence" value="ECO:0007669"/>
    <property type="project" value="UniProtKB-KW"/>
</dbReference>
<dbReference type="CDD" id="cd00180">
    <property type="entry name" value="PKc"/>
    <property type="match status" value="1"/>
</dbReference>
<evidence type="ECO:0000313" key="8">
    <source>
        <dbReference type="EMBL" id="GFH43862.1"/>
    </source>
</evidence>
<dbReference type="AlphaFoldDB" id="A0AAD3GYB0"/>
<evidence type="ECO:0000256" key="4">
    <source>
        <dbReference type="ARBA" id="ARBA00022777"/>
    </source>
</evidence>
<dbReference type="GO" id="GO:0004674">
    <property type="term" value="F:protein serine/threonine kinase activity"/>
    <property type="evidence" value="ECO:0007669"/>
    <property type="project" value="UniProtKB-KW"/>
</dbReference>
<dbReference type="SUPFAM" id="SSF56112">
    <property type="entry name" value="Protein kinase-like (PK-like)"/>
    <property type="match status" value="1"/>
</dbReference>
<keyword evidence="3" id="KW-0547">Nucleotide-binding</keyword>
<dbReference type="PROSITE" id="PS50011">
    <property type="entry name" value="PROTEIN_KINASE_DOM"/>
    <property type="match status" value="1"/>
</dbReference>
<keyword evidence="9" id="KW-1185">Reference proteome</keyword>
<dbReference type="SMART" id="SM00220">
    <property type="entry name" value="S_TKc"/>
    <property type="match status" value="1"/>
</dbReference>
<dbReference type="InterPro" id="IPR008271">
    <property type="entry name" value="Ser/Thr_kinase_AS"/>
</dbReference>
<dbReference type="PANTHER" id="PTHR24345">
    <property type="entry name" value="SERINE/THREONINE-PROTEIN KINASE PLK"/>
    <property type="match status" value="1"/>
</dbReference>
<keyword evidence="4" id="KW-0418">Kinase</keyword>
<dbReference type="Pfam" id="PF00069">
    <property type="entry name" value="Pkinase"/>
    <property type="match status" value="1"/>
</dbReference>
<sequence length="470" mass="53082">MSKVPKSWPQQARREYQAVRALGTGGFGAVWLAKKKGQEQPSSDDDVVDLNTGEPQGEQQYYAVKLVGHPSSYPTSEFTRMSESGYFQRECEVLSEISHPRIVKFIEKIEESEEDKKATPEASPFCMVLEYCRGPTLEQMLKHGGALGIYLAREVAAQLIDAISYLHGRGVLHRDIKPDNIIIRGAKFDMEPCWSDESDGEDMAKTLCWNITLIDFGFARPLHPDDIAGDNYKNRNANKPEPDDSFFGRSNIDSALTDKDVKLKKHDSLSLSQSYSHKRVRGLSAVGHKNYAAPEMLKGIRNFSKNVLSLSSSGSRSKATKELKKKKMHEQPLGDAVSDYGMTTDAYSVGVTLRYMLTGVPPEESVSEFVARKNSMVSKLGRSFRKKIGKDKDKRQKRYKFTSELPREASKVVMGLTHWKETVRTTVRSARNYEWIKSSFTMKQENTNHPASNDHNADFDFLKCALERRV</sequence>
<evidence type="ECO:0000256" key="2">
    <source>
        <dbReference type="ARBA" id="ARBA00022679"/>
    </source>
</evidence>
<evidence type="ECO:0000256" key="6">
    <source>
        <dbReference type="SAM" id="MobiDB-lite"/>
    </source>
</evidence>
<dbReference type="EMBL" id="BLLK01000019">
    <property type="protein sequence ID" value="GFH43862.1"/>
    <property type="molecule type" value="Genomic_DNA"/>
</dbReference>
<evidence type="ECO:0000256" key="5">
    <source>
        <dbReference type="ARBA" id="ARBA00022840"/>
    </source>
</evidence>
<dbReference type="InterPro" id="IPR011009">
    <property type="entry name" value="Kinase-like_dom_sf"/>
</dbReference>
<evidence type="ECO:0000256" key="3">
    <source>
        <dbReference type="ARBA" id="ARBA00022741"/>
    </source>
</evidence>
<organism evidence="8 9">
    <name type="scientific">Chaetoceros tenuissimus</name>
    <dbReference type="NCBI Taxonomy" id="426638"/>
    <lineage>
        <taxon>Eukaryota</taxon>
        <taxon>Sar</taxon>
        <taxon>Stramenopiles</taxon>
        <taxon>Ochrophyta</taxon>
        <taxon>Bacillariophyta</taxon>
        <taxon>Coscinodiscophyceae</taxon>
        <taxon>Chaetocerotophycidae</taxon>
        <taxon>Chaetocerotales</taxon>
        <taxon>Chaetocerotaceae</taxon>
        <taxon>Chaetoceros</taxon>
    </lineage>
</organism>
<accession>A0AAD3GYB0</accession>
<feature type="region of interest" description="Disordered" evidence="6">
    <location>
        <begin position="229"/>
        <end position="250"/>
    </location>
</feature>
<evidence type="ECO:0000259" key="7">
    <source>
        <dbReference type="PROSITE" id="PS50011"/>
    </source>
</evidence>
<protein>
    <recommendedName>
        <fullName evidence="7">Protein kinase domain-containing protein</fullName>
    </recommendedName>
</protein>
<evidence type="ECO:0000256" key="1">
    <source>
        <dbReference type="ARBA" id="ARBA00022527"/>
    </source>
</evidence>
<keyword evidence="2" id="KW-0808">Transferase</keyword>
<dbReference type="PANTHER" id="PTHR24345:SF0">
    <property type="entry name" value="CELL CYCLE SERINE_THREONINE-PROTEIN KINASE CDC5_MSD2"/>
    <property type="match status" value="1"/>
</dbReference>
<evidence type="ECO:0000313" key="9">
    <source>
        <dbReference type="Proteomes" id="UP001054902"/>
    </source>
</evidence>
<dbReference type="PROSITE" id="PS00108">
    <property type="entry name" value="PROTEIN_KINASE_ST"/>
    <property type="match status" value="1"/>
</dbReference>
<dbReference type="GO" id="GO:0005634">
    <property type="term" value="C:nucleus"/>
    <property type="evidence" value="ECO:0007669"/>
    <property type="project" value="TreeGrafter"/>
</dbReference>
<dbReference type="Gene3D" id="1.10.510.10">
    <property type="entry name" value="Transferase(Phosphotransferase) domain 1"/>
    <property type="match status" value="1"/>
</dbReference>
<dbReference type="Proteomes" id="UP001054902">
    <property type="component" value="Unassembled WGS sequence"/>
</dbReference>
<name>A0AAD3GYB0_9STRA</name>
<dbReference type="InterPro" id="IPR000719">
    <property type="entry name" value="Prot_kinase_dom"/>
</dbReference>